<organism evidence="6 7">
    <name type="scientific">Neptunomonas qingdaonensis</name>
    <dbReference type="NCBI Taxonomy" id="1045558"/>
    <lineage>
        <taxon>Bacteria</taxon>
        <taxon>Pseudomonadati</taxon>
        <taxon>Pseudomonadota</taxon>
        <taxon>Gammaproteobacteria</taxon>
        <taxon>Oceanospirillales</taxon>
        <taxon>Oceanospirillaceae</taxon>
        <taxon>Neptunomonas</taxon>
    </lineage>
</organism>
<dbReference type="OrthoDB" id="9815791at2"/>
<dbReference type="CDD" id="cd08182">
    <property type="entry name" value="HEPD"/>
    <property type="match status" value="1"/>
</dbReference>
<dbReference type="Proteomes" id="UP000198623">
    <property type="component" value="Unassembled WGS sequence"/>
</dbReference>
<dbReference type="Pfam" id="PF25137">
    <property type="entry name" value="ADH_Fe_C"/>
    <property type="match status" value="1"/>
</dbReference>
<dbReference type="InterPro" id="IPR056798">
    <property type="entry name" value="ADH_Fe_C"/>
</dbReference>
<protein>
    <submittedName>
        <fullName evidence="6">Alcohol dehydrogenase</fullName>
    </submittedName>
</protein>
<reference evidence="7" key="1">
    <citation type="submission" date="2016-10" db="EMBL/GenBank/DDBJ databases">
        <authorList>
            <person name="Varghese N."/>
            <person name="Submissions S."/>
        </authorList>
    </citation>
    <scope>NUCLEOTIDE SEQUENCE [LARGE SCALE GENOMIC DNA]</scope>
    <source>
        <strain evidence="7">CGMCC 1.10971</strain>
    </source>
</reference>
<dbReference type="InterPro" id="IPR018211">
    <property type="entry name" value="ADH_Fe_CS"/>
</dbReference>
<dbReference type="GO" id="GO:0017000">
    <property type="term" value="P:antibiotic biosynthetic process"/>
    <property type="evidence" value="ECO:0007669"/>
    <property type="project" value="InterPro"/>
</dbReference>
<dbReference type="Gene3D" id="3.40.50.1970">
    <property type="match status" value="1"/>
</dbReference>
<dbReference type="RefSeq" id="WP_090729502.1">
    <property type="nucleotide sequence ID" value="NZ_FOOU01000013.1"/>
</dbReference>
<dbReference type="Gene3D" id="1.20.1090.10">
    <property type="entry name" value="Dehydroquinate synthase-like - alpha domain"/>
    <property type="match status" value="1"/>
</dbReference>
<dbReference type="STRING" id="1045558.SAMN05216175_113119"/>
<dbReference type="PANTHER" id="PTHR11496">
    <property type="entry name" value="ALCOHOL DEHYDROGENASE"/>
    <property type="match status" value="1"/>
</dbReference>
<dbReference type="InterPro" id="IPR035873">
    <property type="entry name" value="PhpC"/>
</dbReference>
<comment type="similarity">
    <text evidence="2">Belongs to the iron-containing alcohol dehydrogenase family.</text>
</comment>
<dbReference type="GO" id="GO:0004022">
    <property type="term" value="F:alcohol dehydrogenase (NAD+) activity"/>
    <property type="evidence" value="ECO:0007669"/>
    <property type="project" value="TreeGrafter"/>
</dbReference>
<evidence type="ECO:0000313" key="6">
    <source>
        <dbReference type="EMBL" id="SFG78536.1"/>
    </source>
</evidence>
<dbReference type="PANTHER" id="PTHR11496:SF103">
    <property type="entry name" value="DEHYDROGENASE, PUTATIVE-RELATED"/>
    <property type="match status" value="1"/>
</dbReference>
<evidence type="ECO:0000256" key="1">
    <source>
        <dbReference type="ARBA" id="ARBA00001962"/>
    </source>
</evidence>
<dbReference type="InterPro" id="IPR001670">
    <property type="entry name" value="ADH_Fe/GldA"/>
</dbReference>
<proteinExistence type="inferred from homology"/>
<evidence type="ECO:0000259" key="5">
    <source>
        <dbReference type="Pfam" id="PF25137"/>
    </source>
</evidence>
<keyword evidence="7" id="KW-1185">Reference proteome</keyword>
<dbReference type="GO" id="GO:0046872">
    <property type="term" value="F:metal ion binding"/>
    <property type="evidence" value="ECO:0007669"/>
    <property type="project" value="InterPro"/>
</dbReference>
<dbReference type="EMBL" id="FOOU01000013">
    <property type="protein sequence ID" value="SFG78536.1"/>
    <property type="molecule type" value="Genomic_DNA"/>
</dbReference>
<comment type="cofactor">
    <cofactor evidence="1">
        <name>Fe cation</name>
        <dbReference type="ChEBI" id="CHEBI:24875"/>
    </cofactor>
</comment>
<dbReference type="AlphaFoldDB" id="A0A1I2UUB6"/>
<evidence type="ECO:0000256" key="3">
    <source>
        <dbReference type="ARBA" id="ARBA00023002"/>
    </source>
</evidence>
<evidence type="ECO:0000256" key="2">
    <source>
        <dbReference type="ARBA" id="ARBA00007358"/>
    </source>
</evidence>
<sequence>MTEVINQWKFHNPVKIIVGRGSRALLVNELTDKTLLIVTTLRGKKQFSEDSILAGVVKNNRITWAYSVKENPGLTDLQAEVDRLQNLKVDAIIAFGGGSAMDAAKALRMSLAVEGKSTLAELLEDTSLLAGNKQSPLYALPTTAGTGSEVTPFATVWNHEIKKKLSLAGENVFPSMAIVDAELTDNLPTNVTLSTGLDAINQAAESVWNKNANSITLALATRSLKLSLTALPLLVEGKGGYSEREQMAEASLLAGLAISHTRTALCHSISYPLTAHYGVPHGLACAFTMPEVCKLNLAADDGRFAELTQSLINISDLQALHGIFLKLNNKLDVAERVKSYITNFNDLMYLKNQMYNPSRAANNLVDIKEGDLDLILYQSWNHQK</sequence>
<accession>A0A1I2UUB6</accession>
<name>A0A1I2UUB6_9GAMM</name>
<dbReference type="Pfam" id="PF00465">
    <property type="entry name" value="Fe-ADH"/>
    <property type="match status" value="1"/>
</dbReference>
<keyword evidence="3" id="KW-0560">Oxidoreductase</keyword>
<feature type="domain" description="Alcohol dehydrogenase iron-type/glycerol dehydrogenase GldA" evidence="4">
    <location>
        <begin position="13"/>
        <end position="180"/>
    </location>
</feature>
<dbReference type="SUPFAM" id="SSF56796">
    <property type="entry name" value="Dehydroquinate synthase-like"/>
    <property type="match status" value="1"/>
</dbReference>
<feature type="domain" description="Fe-containing alcohol dehydrogenase-like C-terminal" evidence="5">
    <location>
        <begin position="192"/>
        <end position="347"/>
    </location>
</feature>
<dbReference type="FunFam" id="3.40.50.1970:FF:000003">
    <property type="entry name" value="Alcohol dehydrogenase, iron-containing"/>
    <property type="match status" value="1"/>
</dbReference>
<evidence type="ECO:0000313" key="7">
    <source>
        <dbReference type="Proteomes" id="UP000198623"/>
    </source>
</evidence>
<dbReference type="PROSITE" id="PS00913">
    <property type="entry name" value="ADH_IRON_1"/>
    <property type="match status" value="1"/>
</dbReference>
<evidence type="ECO:0000259" key="4">
    <source>
        <dbReference type="Pfam" id="PF00465"/>
    </source>
</evidence>
<gene>
    <name evidence="6" type="ORF">SAMN05216175_113119</name>
</gene>
<dbReference type="InterPro" id="IPR039697">
    <property type="entry name" value="Alcohol_dehydrogenase_Fe"/>
</dbReference>